<dbReference type="PATRIC" id="fig|1227496.3.peg.674"/>
<evidence type="ECO:0000313" key="3">
    <source>
        <dbReference type="EMBL" id="ELY69950.1"/>
    </source>
</evidence>
<sequence length="91" mass="10423">MSRPYRVDPEDCLEPFDELENPTEPLSSREVADTVGIARRTAHKKLETLVERGQLESKSLGKRTRVWYRTYNAIEASDDENDGEPDEIGEN</sequence>
<dbReference type="SUPFAM" id="SSF46785">
    <property type="entry name" value="Winged helix' DNA-binding domain"/>
    <property type="match status" value="1"/>
</dbReference>
<dbReference type="RefSeq" id="WP_006429719.1">
    <property type="nucleotide sequence ID" value="NZ_AOID01000013.1"/>
</dbReference>
<name>L9Y7B8_9EURY</name>
<feature type="compositionally biased region" description="Acidic residues" evidence="1">
    <location>
        <begin position="10"/>
        <end position="21"/>
    </location>
</feature>
<keyword evidence="4" id="KW-1185">Reference proteome</keyword>
<dbReference type="EMBL" id="AOID01000013">
    <property type="protein sequence ID" value="ELY69950.1"/>
    <property type="molecule type" value="Genomic_DNA"/>
</dbReference>
<comment type="caution">
    <text evidence="3">The sequence shown here is derived from an EMBL/GenBank/DDBJ whole genome shotgun (WGS) entry which is preliminary data.</text>
</comment>
<protein>
    <recommendedName>
        <fullName evidence="2">HTH iclR-type domain-containing protein</fullName>
    </recommendedName>
</protein>
<evidence type="ECO:0000256" key="1">
    <source>
        <dbReference type="SAM" id="MobiDB-lite"/>
    </source>
</evidence>
<dbReference type="GO" id="GO:0006355">
    <property type="term" value="P:regulation of DNA-templated transcription"/>
    <property type="evidence" value="ECO:0007669"/>
    <property type="project" value="InterPro"/>
</dbReference>
<proteinExistence type="predicted"/>
<dbReference type="InterPro" id="IPR036388">
    <property type="entry name" value="WH-like_DNA-bd_sf"/>
</dbReference>
<dbReference type="Pfam" id="PF09339">
    <property type="entry name" value="HTH_IclR"/>
    <property type="match status" value="1"/>
</dbReference>
<organism evidence="3 4">
    <name type="scientific">Natrinema versiforme JCM 10478</name>
    <dbReference type="NCBI Taxonomy" id="1227496"/>
    <lineage>
        <taxon>Archaea</taxon>
        <taxon>Methanobacteriati</taxon>
        <taxon>Methanobacteriota</taxon>
        <taxon>Stenosarchaea group</taxon>
        <taxon>Halobacteria</taxon>
        <taxon>Halobacteriales</taxon>
        <taxon>Natrialbaceae</taxon>
        <taxon>Natrinema</taxon>
    </lineage>
</organism>
<evidence type="ECO:0000259" key="2">
    <source>
        <dbReference type="Pfam" id="PF09339"/>
    </source>
</evidence>
<gene>
    <name evidence="3" type="ORF">C489_03346</name>
</gene>
<dbReference type="Proteomes" id="UP000011632">
    <property type="component" value="Unassembled WGS sequence"/>
</dbReference>
<feature type="domain" description="HTH iclR-type" evidence="2">
    <location>
        <begin position="23"/>
        <end position="57"/>
    </location>
</feature>
<dbReference type="Gene3D" id="1.10.10.10">
    <property type="entry name" value="Winged helix-like DNA-binding domain superfamily/Winged helix DNA-binding domain"/>
    <property type="match status" value="1"/>
</dbReference>
<reference evidence="3 4" key="1">
    <citation type="journal article" date="2014" name="PLoS Genet.">
        <title>Phylogenetically driven sequencing of extremely halophilic archaea reveals strategies for static and dynamic osmo-response.</title>
        <authorList>
            <person name="Becker E.A."/>
            <person name="Seitzer P.M."/>
            <person name="Tritt A."/>
            <person name="Larsen D."/>
            <person name="Krusor M."/>
            <person name="Yao A.I."/>
            <person name="Wu D."/>
            <person name="Madern D."/>
            <person name="Eisen J.A."/>
            <person name="Darling A.E."/>
            <person name="Facciotti M.T."/>
        </authorList>
    </citation>
    <scope>NUCLEOTIDE SEQUENCE [LARGE SCALE GENOMIC DNA]</scope>
    <source>
        <strain evidence="3 4">JCM 10478</strain>
    </source>
</reference>
<evidence type="ECO:0000313" key="4">
    <source>
        <dbReference type="Proteomes" id="UP000011632"/>
    </source>
</evidence>
<dbReference type="InterPro" id="IPR005471">
    <property type="entry name" value="Tscrpt_reg_IclR_N"/>
</dbReference>
<dbReference type="AlphaFoldDB" id="L9Y7B8"/>
<accession>L9Y7B8</accession>
<feature type="region of interest" description="Disordered" evidence="1">
    <location>
        <begin position="1"/>
        <end position="29"/>
    </location>
</feature>
<dbReference type="GO" id="GO:0003677">
    <property type="term" value="F:DNA binding"/>
    <property type="evidence" value="ECO:0007669"/>
    <property type="project" value="InterPro"/>
</dbReference>
<dbReference type="InterPro" id="IPR036390">
    <property type="entry name" value="WH_DNA-bd_sf"/>
</dbReference>